<comment type="caution">
    <text evidence="1">The sequence shown here is derived from an EMBL/GenBank/DDBJ whole genome shotgun (WGS) entry which is preliminary data.</text>
</comment>
<protein>
    <submittedName>
        <fullName evidence="1">Uncharacterized protein</fullName>
    </submittedName>
</protein>
<dbReference type="AlphaFoldDB" id="A0A3R7IUP5"/>
<evidence type="ECO:0000313" key="1">
    <source>
        <dbReference type="EMBL" id="RLN51605.1"/>
    </source>
</evidence>
<organism evidence="1 2">
    <name type="scientific">Phytophthora kernoviae</name>
    <dbReference type="NCBI Taxonomy" id="325452"/>
    <lineage>
        <taxon>Eukaryota</taxon>
        <taxon>Sar</taxon>
        <taxon>Stramenopiles</taxon>
        <taxon>Oomycota</taxon>
        <taxon>Peronosporomycetes</taxon>
        <taxon>Peronosporales</taxon>
        <taxon>Peronosporaceae</taxon>
        <taxon>Phytophthora</taxon>
    </lineage>
</organism>
<dbReference type="Proteomes" id="UP000284657">
    <property type="component" value="Unassembled WGS sequence"/>
</dbReference>
<sequence>MGAFELADSYLEYVMCSNLTAQEIHDAHAQLKVDSIVSLLAYCFHELGDIPKARKFIGYSLLYCGDINEKTPHASVDKYASLILEELAIVGNDQVDIILNDVKGFVDNATHIFKARHIVEHQITGLWRAFRAAFERLSAKIMIDMRTKNCDEPEVVKEAPPELCVQLCSALENLMDDVTMEYKKKPEDDDSYGAILMDVSRALTERKASYCVYYAKRDPKGAIEGLMQARQALSDSTEKLRRFTAIGDDLGGVYGWRGVITMEITLITSYTGAAEEMNDLGYNSINEVTAIADIEQCLMLWRESDDCWKKQQEVYSRQFNWLW</sequence>
<reference evidence="1 2" key="1">
    <citation type="submission" date="2018-07" db="EMBL/GenBank/DDBJ databases">
        <title>Genome sequencing of oomycete isolates from Chile give support for New Zealand origin for Phytophthora kernoviae and make available the first Nothophytophthora sp. genome.</title>
        <authorList>
            <person name="Studholme D.J."/>
            <person name="Sanfuentes E."/>
            <person name="Panda P."/>
            <person name="Hill R."/>
            <person name="Sambles C."/>
            <person name="Grant M."/>
            <person name="Williams N.M."/>
            <person name="Mcdougal R.L."/>
        </authorList>
    </citation>
    <scope>NUCLEOTIDE SEQUENCE [LARGE SCALE GENOMIC DNA]</scope>
    <source>
        <strain evidence="1">Chile7</strain>
    </source>
</reference>
<evidence type="ECO:0000313" key="2">
    <source>
        <dbReference type="Proteomes" id="UP000284657"/>
    </source>
</evidence>
<dbReference type="EMBL" id="MBAD02001831">
    <property type="protein sequence ID" value="RLN51605.1"/>
    <property type="molecule type" value="Genomic_DNA"/>
</dbReference>
<proteinExistence type="predicted"/>
<accession>A0A3R7IUP5</accession>
<gene>
    <name evidence="1" type="ORF">BBJ29_004624</name>
</gene>
<name>A0A3R7IUP5_9STRA</name>